<sequence>MIGDRLRQVRGNEKQDVFASLLKVNKNTLGRWERGEGVPNADDLKYILELYPDINPSWLLIGEGEMRRNVPYPEPEVFNIASNAKEDPLPYNELPELNQRILKLMSVFDLDDSEFCNRLGMDEIELVKIKAGRPVSGLVIRAVAFEFGVRLRWLKLGELPIKSQAVVDHGALDVWGSFEAAFIEKRDKGE</sequence>
<evidence type="ECO:0000313" key="3">
    <source>
        <dbReference type="Proteomes" id="UP000811899"/>
    </source>
</evidence>
<accession>A0AAW4LA54</accession>
<dbReference type="InterPro" id="IPR010982">
    <property type="entry name" value="Lambda_DNA-bd_dom_sf"/>
</dbReference>
<dbReference type="AlphaFoldDB" id="A0AAW4LA54"/>
<evidence type="ECO:0000259" key="1">
    <source>
        <dbReference type="PROSITE" id="PS50943"/>
    </source>
</evidence>
<name>A0AAW4LA54_9BACT</name>
<proteinExistence type="predicted"/>
<dbReference type="InterPro" id="IPR001387">
    <property type="entry name" value="Cro/C1-type_HTH"/>
</dbReference>
<gene>
    <name evidence="2" type="ORF">KI809_10515</name>
</gene>
<comment type="caution">
    <text evidence="2">The sequence shown here is derived from an EMBL/GenBank/DDBJ whole genome shotgun (WGS) entry which is preliminary data.</text>
</comment>
<dbReference type="CDD" id="cd00093">
    <property type="entry name" value="HTH_XRE"/>
    <property type="match status" value="1"/>
</dbReference>
<keyword evidence="3" id="KW-1185">Reference proteome</keyword>
<dbReference type="Proteomes" id="UP000811899">
    <property type="component" value="Unassembled WGS sequence"/>
</dbReference>
<protein>
    <recommendedName>
        <fullName evidence="1">HTH cro/C1-type domain-containing protein</fullName>
    </recommendedName>
</protein>
<feature type="domain" description="HTH cro/C1-type" evidence="1">
    <location>
        <begin position="6"/>
        <end position="59"/>
    </location>
</feature>
<dbReference type="PROSITE" id="PS50943">
    <property type="entry name" value="HTH_CROC1"/>
    <property type="match status" value="1"/>
</dbReference>
<evidence type="ECO:0000313" key="2">
    <source>
        <dbReference type="EMBL" id="MBT0664732.1"/>
    </source>
</evidence>
<dbReference type="Gene3D" id="1.10.260.40">
    <property type="entry name" value="lambda repressor-like DNA-binding domains"/>
    <property type="match status" value="1"/>
</dbReference>
<organism evidence="2 3">
    <name type="scientific">Geoanaerobacter pelophilus</name>
    <dbReference type="NCBI Taxonomy" id="60036"/>
    <lineage>
        <taxon>Bacteria</taxon>
        <taxon>Pseudomonadati</taxon>
        <taxon>Thermodesulfobacteriota</taxon>
        <taxon>Desulfuromonadia</taxon>
        <taxon>Geobacterales</taxon>
        <taxon>Geobacteraceae</taxon>
        <taxon>Geoanaerobacter</taxon>
    </lineage>
</organism>
<dbReference type="GO" id="GO:0003677">
    <property type="term" value="F:DNA binding"/>
    <property type="evidence" value="ECO:0007669"/>
    <property type="project" value="InterPro"/>
</dbReference>
<dbReference type="EMBL" id="JAHCVJ010000004">
    <property type="protein sequence ID" value="MBT0664732.1"/>
    <property type="molecule type" value="Genomic_DNA"/>
</dbReference>
<reference evidence="2 3" key="1">
    <citation type="submission" date="2021-05" db="EMBL/GenBank/DDBJ databases">
        <title>The draft genome of Geobacter pelophilus DSM 12255.</title>
        <authorList>
            <person name="Xu Z."/>
            <person name="Masuda Y."/>
            <person name="Itoh H."/>
            <person name="Senoo K."/>
        </authorList>
    </citation>
    <scope>NUCLEOTIDE SEQUENCE [LARGE SCALE GENOMIC DNA]</scope>
    <source>
        <strain evidence="2 3">DSM 12255</strain>
    </source>
</reference>
<dbReference type="SUPFAM" id="SSF47413">
    <property type="entry name" value="lambda repressor-like DNA-binding domains"/>
    <property type="match status" value="1"/>
</dbReference>
<dbReference type="RefSeq" id="WP_214171516.1">
    <property type="nucleotide sequence ID" value="NZ_JAHCVJ010000004.1"/>
</dbReference>